<dbReference type="SMART" id="SM00033">
    <property type="entry name" value="CH"/>
    <property type="match status" value="1"/>
</dbReference>
<dbReference type="SUPFAM" id="SSF47576">
    <property type="entry name" value="Calponin-homology domain, CH-domain"/>
    <property type="match status" value="1"/>
</dbReference>
<evidence type="ECO:0000256" key="18">
    <source>
        <dbReference type="ARBA" id="ARBA00023212"/>
    </source>
</evidence>
<feature type="compositionally biased region" description="Low complexity" evidence="23">
    <location>
        <begin position="1517"/>
        <end position="1529"/>
    </location>
</feature>
<evidence type="ECO:0000256" key="23">
    <source>
        <dbReference type="SAM" id="MobiDB-lite"/>
    </source>
</evidence>
<dbReference type="InterPro" id="IPR001781">
    <property type="entry name" value="Znf_LIM"/>
</dbReference>
<dbReference type="PANTHER" id="PTHR23167:SF51">
    <property type="entry name" value="[F-ACTIN]-MONOOXYGENASE MICAL3"/>
    <property type="match status" value="1"/>
</dbReference>
<feature type="compositionally biased region" description="Basic and acidic residues" evidence="23">
    <location>
        <begin position="1688"/>
        <end position="1704"/>
    </location>
</feature>
<dbReference type="Proteomes" id="UP000472268">
    <property type="component" value="Chromosome 10"/>
</dbReference>
<evidence type="ECO:0000256" key="17">
    <source>
        <dbReference type="ARBA" id="ARBA00023203"/>
    </source>
</evidence>
<feature type="compositionally biased region" description="Acidic residues" evidence="23">
    <location>
        <begin position="1088"/>
        <end position="1113"/>
    </location>
</feature>
<evidence type="ECO:0000256" key="15">
    <source>
        <dbReference type="ARBA" id="ARBA00023038"/>
    </source>
</evidence>
<evidence type="ECO:0000256" key="22">
    <source>
        <dbReference type="SAM" id="Coils"/>
    </source>
</evidence>
<dbReference type="GO" id="GO:0030042">
    <property type="term" value="P:actin filament depolymerization"/>
    <property type="evidence" value="ECO:0007669"/>
    <property type="project" value="UniProtKB-ARBA"/>
</dbReference>
<dbReference type="PANTHER" id="PTHR23167">
    <property type="entry name" value="CALPONIN HOMOLOGY DOMAIN-CONTAINING PROTEIN DDB_G0272472-RELATED"/>
    <property type="match status" value="1"/>
</dbReference>
<dbReference type="SMART" id="SM00132">
    <property type="entry name" value="LIM"/>
    <property type="match status" value="1"/>
</dbReference>
<evidence type="ECO:0000256" key="21">
    <source>
        <dbReference type="PROSITE-ProRule" id="PRU00125"/>
    </source>
</evidence>
<feature type="compositionally biased region" description="Acidic residues" evidence="23">
    <location>
        <begin position="1038"/>
        <end position="1050"/>
    </location>
</feature>
<feature type="domain" description="LIM zinc-binding" evidence="25">
    <location>
        <begin position="862"/>
        <end position="924"/>
    </location>
</feature>
<evidence type="ECO:0000256" key="9">
    <source>
        <dbReference type="ARBA" id="ARBA00022723"/>
    </source>
</evidence>
<keyword evidence="13" id="KW-0560">Oxidoreductase</keyword>
<dbReference type="GO" id="GO:0003779">
    <property type="term" value="F:actin binding"/>
    <property type="evidence" value="ECO:0007669"/>
    <property type="project" value="UniProtKB-KW"/>
</dbReference>
<evidence type="ECO:0000259" key="26">
    <source>
        <dbReference type="PROSITE" id="PS51848"/>
    </source>
</evidence>
<feature type="compositionally biased region" description="Basic and acidic residues" evidence="23">
    <location>
        <begin position="1297"/>
        <end position="1313"/>
    </location>
</feature>
<dbReference type="Pfam" id="PF25413">
    <property type="entry name" value="Rossman_Mical"/>
    <property type="match status" value="1"/>
</dbReference>
<evidence type="ECO:0000256" key="11">
    <source>
        <dbReference type="ARBA" id="ARBA00022833"/>
    </source>
</evidence>
<feature type="compositionally biased region" description="Acidic residues" evidence="23">
    <location>
        <begin position="1616"/>
        <end position="1630"/>
    </location>
</feature>
<feature type="compositionally biased region" description="Basic and acidic residues" evidence="23">
    <location>
        <begin position="1501"/>
        <end position="1516"/>
    </location>
</feature>
<feature type="region of interest" description="Disordered" evidence="23">
    <location>
        <begin position="1006"/>
        <end position="1370"/>
    </location>
</feature>
<comment type="similarity">
    <text evidence="4">Belongs to the Mical family.</text>
</comment>
<keyword evidence="28" id="KW-1185">Reference proteome</keyword>
<feature type="compositionally biased region" description="Polar residues" evidence="23">
    <location>
        <begin position="1865"/>
        <end position="1876"/>
    </location>
</feature>
<dbReference type="GO" id="GO:0005634">
    <property type="term" value="C:nucleus"/>
    <property type="evidence" value="ECO:0007669"/>
    <property type="project" value="UniProtKB-SubCell"/>
</dbReference>
<evidence type="ECO:0000256" key="6">
    <source>
        <dbReference type="ARBA" id="ARBA00022483"/>
    </source>
</evidence>
<feature type="domain" description="BMERB" evidence="26">
    <location>
        <begin position="1963"/>
        <end position="2129"/>
    </location>
</feature>
<proteinExistence type="inferred from homology"/>
<evidence type="ECO:0000256" key="13">
    <source>
        <dbReference type="ARBA" id="ARBA00023002"/>
    </source>
</evidence>
<organism evidence="27 28">
    <name type="scientific">Suricata suricatta</name>
    <name type="common">Meerkat</name>
    <dbReference type="NCBI Taxonomy" id="37032"/>
    <lineage>
        <taxon>Eukaryota</taxon>
        <taxon>Metazoa</taxon>
        <taxon>Chordata</taxon>
        <taxon>Craniata</taxon>
        <taxon>Vertebrata</taxon>
        <taxon>Euteleostomi</taxon>
        <taxon>Mammalia</taxon>
        <taxon>Eutheria</taxon>
        <taxon>Laurasiatheria</taxon>
        <taxon>Carnivora</taxon>
        <taxon>Feliformia</taxon>
        <taxon>Herpestidae</taxon>
        <taxon>Suricata</taxon>
    </lineage>
</organism>
<dbReference type="InterPro" id="IPR050540">
    <property type="entry name" value="F-actin_Monoox_Mical"/>
</dbReference>
<dbReference type="InterPro" id="IPR001715">
    <property type="entry name" value="CH_dom"/>
</dbReference>
<feature type="compositionally biased region" description="Basic residues" evidence="23">
    <location>
        <begin position="1800"/>
        <end position="1818"/>
    </location>
</feature>
<evidence type="ECO:0000259" key="24">
    <source>
        <dbReference type="PROSITE" id="PS50021"/>
    </source>
</evidence>
<feature type="domain" description="Calponin-homology (CH)" evidence="24">
    <location>
        <begin position="518"/>
        <end position="624"/>
    </location>
</feature>
<feature type="compositionally biased region" description="Pro residues" evidence="23">
    <location>
        <begin position="1550"/>
        <end position="1560"/>
    </location>
</feature>
<evidence type="ECO:0000256" key="3">
    <source>
        <dbReference type="ARBA" id="ARBA00004245"/>
    </source>
</evidence>
<keyword evidence="6" id="KW-0268">Exocytosis</keyword>
<dbReference type="Pfam" id="PF12130">
    <property type="entry name" value="bMERB_dom"/>
    <property type="match status" value="1"/>
</dbReference>
<feature type="compositionally biased region" description="Basic and acidic residues" evidence="23">
    <location>
        <begin position="1137"/>
        <end position="1150"/>
    </location>
</feature>
<evidence type="ECO:0000256" key="16">
    <source>
        <dbReference type="ARBA" id="ARBA00023054"/>
    </source>
</evidence>
<dbReference type="CDD" id="cd09439">
    <property type="entry name" value="LIM_Mical"/>
    <property type="match status" value="1"/>
</dbReference>
<dbReference type="SMART" id="SM01203">
    <property type="entry name" value="DUF3585"/>
    <property type="match status" value="1"/>
</dbReference>
<dbReference type="InterPro" id="IPR057494">
    <property type="entry name" value="Rossman_Mical"/>
</dbReference>
<evidence type="ECO:0000256" key="1">
    <source>
        <dbReference type="ARBA" id="ARBA00001974"/>
    </source>
</evidence>
<evidence type="ECO:0000256" key="10">
    <source>
        <dbReference type="ARBA" id="ARBA00022827"/>
    </source>
</evidence>
<dbReference type="Pfam" id="PF01494">
    <property type="entry name" value="FAD_binding_3"/>
    <property type="match status" value="1"/>
</dbReference>
<keyword evidence="18" id="KW-0206">Cytoskeleton</keyword>
<dbReference type="PROSITE" id="PS51848">
    <property type="entry name" value="BMERB"/>
    <property type="match status" value="1"/>
</dbReference>
<dbReference type="FunFam" id="1.10.418.10:FF:000026">
    <property type="entry name" value="protein-methionine sulfoxide oxidase MICAL3 isoform X1"/>
    <property type="match status" value="1"/>
</dbReference>
<dbReference type="GO" id="GO:0006887">
    <property type="term" value="P:exocytosis"/>
    <property type="evidence" value="ECO:0007669"/>
    <property type="project" value="UniProtKB-KW"/>
</dbReference>
<dbReference type="InterPro" id="IPR036872">
    <property type="entry name" value="CH_dom_sf"/>
</dbReference>
<dbReference type="InterPro" id="IPR002938">
    <property type="entry name" value="FAD-bd"/>
</dbReference>
<dbReference type="FunFam" id="2.10.110.10:FF:000043">
    <property type="entry name" value="protein-methionine sulfoxide oxidase MICAL3 isoform X2"/>
    <property type="match status" value="1"/>
</dbReference>
<keyword evidence="15 21" id="KW-0440">LIM domain</keyword>
<feature type="region of interest" description="Disordered" evidence="23">
    <location>
        <begin position="1432"/>
        <end position="1885"/>
    </location>
</feature>
<dbReference type="Gene3D" id="3.50.50.60">
    <property type="entry name" value="FAD/NAD(P)-binding domain"/>
    <property type="match status" value="1"/>
</dbReference>
<reference evidence="27" key="2">
    <citation type="submission" date="2025-08" db="UniProtKB">
        <authorList>
            <consortium name="Ensembl"/>
        </authorList>
    </citation>
    <scope>IDENTIFICATION</scope>
</reference>
<dbReference type="PROSITE" id="PS50021">
    <property type="entry name" value="CH"/>
    <property type="match status" value="1"/>
</dbReference>
<keyword evidence="17" id="KW-0009">Actin-binding</keyword>
<evidence type="ECO:0000256" key="2">
    <source>
        <dbReference type="ARBA" id="ARBA00004123"/>
    </source>
</evidence>
<keyword evidence="11 21" id="KW-0862">Zinc</keyword>
<evidence type="ECO:0000256" key="7">
    <source>
        <dbReference type="ARBA" id="ARBA00022490"/>
    </source>
</evidence>
<dbReference type="Gene3D" id="1.10.418.10">
    <property type="entry name" value="Calponin-like domain"/>
    <property type="match status" value="1"/>
</dbReference>
<evidence type="ECO:0000256" key="5">
    <source>
        <dbReference type="ARBA" id="ARBA00012709"/>
    </source>
</evidence>
<reference evidence="27" key="3">
    <citation type="submission" date="2025-09" db="UniProtKB">
        <authorList>
            <consortium name="Ensembl"/>
        </authorList>
    </citation>
    <scope>IDENTIFICATION</scope>
</reference>
<dbReference type="GO" id="GO:0046872">
    <property type="term" value="F:metal ion binding"/>
    <property type="evidence" value="ECO:0007669"/>
    <property type="project" value="UniProtKB-KW"/>
</dbReference>
<keyword evidence="12" id="KW-0521">NADP</keyword>
<keyword evidence="10" id="KW-0274">FAD</keyword>
<keyword evidence="14" id="KW-0503">Monooxygenase</keyword>
<evidence type="ECO:0000256" key="8">
    <source>
        <dbReference type="ARBA" id="ARBA00022630"/>
    </source>
</evidence>
<feature type="compositionally biased region" description="Acidic residues" evidence="23">
    <location>
        <begin position="1164"/>
        <end position="1185"/>
    </location>
</feature>
<feature type="compositionally biased region" description="Polar residues" evidence="23">
    <location>
        <begin position="1115"/>
        <end position="1125"/>
    </location>
</feature>
<evidence type="ECO:0000313" key="27">
    <source>
        <dbReference type="Ensembl" id="ENSSSUP00005033222.1"/>
    </source>
</evidence>
<feature type="coiled-coil region" evidence="22">
    <location>
        <begin position="1947"/>
        <end position="2000"/>
    </location>
</feature>
<comment type="catalytic activity">
    <reaction evidence="20">
        <text>L-methionyl-[F-actin] + NADPH + O2 + H(+) = L-methionyl-(R)-S-oxide-[F-actin] + NADP(+) + H2O</text>
        <dbReference type="Rhea" id="RHEA:51308"/>
        <dbReference type="Rhea" id="RHEA-COMP:12953"/>
        <dbReference type="Rhea" id="RHEA-COMP:12956"/>
        <dbReference type="ChEBI" id="CHEBI:15377"/>
        <dbReference type="ChEBI" id="CHEBI:15378"/>
        <dbReference type="ChEBI" id="CHEBI:15379"/>
        <dbReference type="ChEBI" id="CHEBI:16044"/>
        <dbReference type="ChEBI" id="CHEBI:45764"/>
        <dbReference type="ChEBI" id="CHEBI:57783"/>
        <dbReference type="ChEBI" id="CHEBI:58349"/>
        <dbReference type="EC" id="1.14.13.225"/>
    </reaction>
</comment>
<dbReference type="PROSITE" id="PS00478">
    <property type="entry name" value="LIM_DOMAIN_1"/>
    <property type="match status" value="1"/>
</dbReference>
<comment type="subcellular location">
    <subcellularLocation>
        <location evidence="3">Cytoplasm</location>
        <location evidence="3">Cytoskeleton</location>
    </subcellularLocation>
    <subcellularLocation>
        <location evidence="2">Nucleus</location>
    </subcellularLocation>
</comment>
<feature type="coiled-coil region" evidence="22">
    <location>
        <begin position="2079"/>
        <end position="2130"/>
    </location>
</feature>
<name>A0A673VHJ2_SURSU</name>
<dbReference type="Pfam" id="PF00307">
    <property type="entry name" value="CH"/>
    <property type="match status" value="1"/>
</dbReference>
<keyword evidence="19" id="KW-0539">Nucleus</keyword>
<feature type="compositionally biased region" description="Basic and acidic residues" evidence="23">
    <location>
        <begin position="669"/>
        <end position="679"/>
    </location>
</feature>
<feature type="compositionally biased region" description="Polar residues" evidence="23">
    <location>
        <begin position="951"/>
        <end position="961"/>
    </location>
</feature>
<feature type="compositionally biased region" description="Low complexity" evidence="23">
    <location>
        <begin position="1779"/>
        <end position="1799"/>
    </location>
</feature>
<feature type="region of interest" description="Disordered" evidence="23">
    <location>
        <begin position="734"/>
        <end position="757"/>
    </location>
</feature>
<gene>
    <name evidence="27" type="primary">MICAL3</name>
</gene>
<dbReference type="Ensembl" id="ENSSSUT00005037891.1">
    <property type="protein sequence ID" value="ENSSSUP00005033222.1"/>
    <property type="gene ID" value="ENSSSUG00005021212.1"/>
</dbReference>
<keyword evidence="9 21" id="KW-0479">Metal-binding</keyword>
<dbReference type="Pfam" id="PF00412">
    <property type="entry name" value="LIM"/>
    <property type="match status" value="1"/>
</dbReference>
<dbReference type="FunFam" id="3.50.50.60:FF:000004">
    <property type="entry name" value="protein-methionine sulfoxide oxidase MICAL2 isoform X1"/>
    <property type="match status" value="1"/>
</dbReference>
<feature type="compositionally biased region" description="Polar residues" evidence="23">
    <location>
        <begin position="1530"/>
        <end position="1548"/>
    </location>
</feature>
<dbReference type="PROSITE" id="PS50023">
    <property type="entry name" value="LIM_DOMAIN_2"/>
    <property type="match status" value="1"/>
</dbReference>
<sequence>MEDSKNETMNHAHVLFDRFVQATTCKGTLKAFQELCDHLELKPKDYRSFYHKLKSKLNYWKAKALWAKLDKRGSHKDYKKGKACTNTKCLIIGAGPCGLRTAIDLSLLGAKVVVIEKRDAFSRNNVLHLWPFTIHDLRGLGAKKFYGKFCAGAIDHISIRQLQLILLKVALILGIEIHVNVEFQGLVQPPEDQENERIGWRALVHPKTHPVSEYEFEVIIGGDGRRNTLEGFRRKEFRGKLAIAITANFINRNTTAEAKVEEISGVAFIFNQKFFQELREATGIDLENIVYYKDDTHYFVMTAKKQSLLDKGVILHDYADTELLLSRENVDQEALLNYAREAADFSTQQQLPSLDFAINHYGQPDVAMFDFTCMYASENAALVREQNGHQLLVALVGDSLLEPFWPMGTGIARGFLAAMDSAWMVRSWSLGRSPLEVLAERESIYRLLPQTTPENVSKNFSQYSIDPVTRYPNVNVNFLRPSQVRHLYDTGETKDIHLEMENLVNSRTTPKLTRNESVARSSKLLGWCQRQTDGYAGVNVTDLTMSWKSGLALCAIIHRYRPDLIDFDSLDEQNVEKNNQLAFDIAEKELGISPIMTGKEMASVGEPDKLSMVMYLTQFYEMFKDSLPSSDALDLNAEEKAVLIASTKSPISFLSKLGQTISRKRSPKDKKEKDLDGAGKRRKTSQSEEEEAPRGYRGGRPTLVSTLTDRRMDVALGNQNKVKYMATQLLAKFEENAPPQSTGMRRQPTQERGVSQPSCCLPEQGRPAPIPQWKQPEPEPSRRFFVDQWELSLSLRSSNRPASPSSDSLRQKYIKMYTGGVSSLAEQIANQLQRKEQPKTLLDKKELGSIKKEFPQNLGGSDTCYFCQKRVYVMERLSAEGKFFHRSCFKCEYCATTLRLSAYAYDIEDGKFYCKPHYCYRLSGSAQRKRPAVAPLSGKEAREPLQDGPTVDTNGRASTVASPAERTPGSSVNGLEEPSIAKRLRGTPERIELENYRLSVKQAEELEEVPEETQAEHNLSSVLDKGVEEDVASSSSESEMEEEEEEEEEPLPTSDLGGVPWKEAVRIHALLKGKSEEELEAAKSYEPGNEEEEEEEYEEEEEEEYEEEEEESSEVGSQRLQQTINPADPLEIQADVHWTHIREREEEERMVPTSESSTSRVPFDENDLEEDVDSEPAEIEGEAAENGDTGDTGAELDDDQHWSDDIPSDAETELRLQHQAVVEAELELRVSENEEEQPATTPGHQERGPTQVPSLPRSPEEQAGLLSPGHSPVAEGTRIPLASVKLPKENLFPEPLLPKEKPKEEASSDERALHSPVRSQPVALPEARTPTPPVSSQHLSPLATSTPTTTQLPICSQPQPSSEAVVPSPTKSPICFQPIPAKTPIPLAPLPLKTQEDTKDRLGSPLAVDETLKRNDLVAEFWMKSAEIRRSLGLTPVDRSKVSESSFPSPAFKPVSLKSYSVEKSPQGEGLQLLKPPAVPKRLGLPKSDGDQPSLPTPKSPSDRELKSSHEERRDLSSSSGLGLHGSSSNMKTLGSQSFNTSDSTMLTPPSSPPPPPPQNEEPATLRRKPYLTYEHKETEPKASVIPPPPPASFMRAPREPAQPPREEVRKSFVESVDEIPFADDVEDTYDDKTEDSSLQEKFFTPPSCWSRTERPLHPPLAKENGRLPTLESGVQPQKRGLPLVSPEAKELAEERMRAREKSVKSQALRDAMAKQLSRMKEMEMAAGTSRPPGGTSRKASSFPSKGKELGPESPKRPVLKGPGEPTLKHEATSEEVLSPPSDSGGPDGSVTSSEGSSGKSKKRSSLFSPRRNKKEKKSKGEGRPPEKPSPNLLEEAAAKPKSLWKSVFSGYKKDKKKKGDDKSCSSTPSSGATVDSSKHRMPPVVRAELQLRRQLSFSEDSDLSSDDILERSSQKSRRELIYVPHALAFRRSYASKPRTYTEEELNAKLTRRVQKAARRQAKQEELKRLHRAQIIQRQLEQVEEKQRQLEERGVAVEKALRGEADYWGESYYSDLIDLHLGGMGKKDDPKLMQEWFKLVQEKNAMVRYESELMIFARELELEDRQSRLQQELRERMAVEDHLKTEEELSEEKKILNEMLEVVEQRDALVALLEEQRLREKEEDKDLEAAMLSKGFSLNWS</sequence>
<evidence type="ECO:0000256" key="4">
    <source>
        <dbReference type="ARBA" id="ARBA00008223"/>
    </source>
</evidence>
<dbReference type="GO" id="GO:0071949">
    <property type="term" value="F:FAD binding"/>
    <property type="evidence" value="ECO:0007669"/>
    <property type="project" value="InterPro"/>
</dbReference>
<keyword evidence="16 22" id="KW-0175">Coiled coil</keyword>
<feature type="compositionally biased region" description="Basic and acidic residues" evidence="23">
    <location>
        <begin position="1073"/>
        <end position="1083"/>
    </location>
</feature>
<accession>A0A673VHJ2</accession>
<evidence type="ECO:0000256" key="12">
    <source>
        <dbReference type="ARBA" id="ARBA00022857"/>
    </source>
</evidence>
<evidence type="ECO:0000313" key="28">
    <source>
        <dbReference type="Proteomes" id="UP000472268"/>
    </source>
</evidence>
<dbReference type="GO" id="GO:0120501">
    <property type="term" value="F:F-actin monooxygenase activity"/>
    <property type="evidence" value="ECO:0007669"/>
    <property type="project" value="UniProtKB-EC"/>
</dbReference>
<dbReference type="EC" id="1.14.13.225" evidence="5"/>
<keyword evidence="8" id="KW-0285">Flavoprotein</keyword>
<dbReference type="SUPFAM" id="SSF57716">
    <property type="entry name" value="Glucocorticoid receptor-like (DNA-binding domain)"/>
    <property type="match status" value="1"/>
</dbReference>
<feature type="region of interest" description="Disordered" evidence="23">
    <location>
        <begin position="930"/>
        <end position="983"/>
    </location>
</feature>
<dbReference type="Gene3D" id="2.10.110.10">
    <property type="entry name" value="Cysteine Rich Protein"/>
    <property type="match status" value="1"/>
</dbReference>
<dbReference type="CDD" id="cd21251">
    <property type="entry name" value="CH_MICAL3"/>
    <property type="match status" value="1"/>
</dbReference>
<feature type="region of interest" description="Disordered" evidence="23">
    <location>
        <begin position="658"/>
        <end position="703"/>
    </location>
</feature>
<evidence type="ECO:0000259" key="25">
    <source>
        <dbReference type="PROSITE" id="PS50023"/>
    </source>
</evidence>
<feature type="compositionally biased region" description="Basic and acidic residues" evidence="23">
    <location>
        <begin position="1746"/>
        <end position="1756"/>
    </location>
</feature>
<reference evidence="27 28" key="1">
    <citation type="submission" date="2019-05" db="EMBL/GenBank/DDBJ databases">
        <title>A Chromosome-scale Meerkat (S. suricatta) Genome Assembly.</title>
        <authorList>
            <person name="Dudchenko O."/>
            <person name="Lieberman Aiden E."/>
            <person name="Tung J."/>
            <person name="Barreiro L.B."/>
            <person name="Clutton-Brock T.H."/>
        </authorList>
    </citation>
    <scope>NUCLEOTIDE SEQUENCE [LARGE SCALE GENOMIC DNA]</scope>
</reference>
<dbReference type="InterPro" id="IPR022735">
    <property type="entry name" value="bMERB_dom"/>
</dbReference>
<protein>
    <recommendedName>
        <fullName evidence="5">F-actin monooxygenase</fullName>
        <ecNumber evidence="5">1.14.13.225</ecNumber>
    </recommendedName>
</protein>
<feature type="compositionally biased region" description="Low complexity" evidence="23">
    <location>
        <begin position="1339"/>
        <end position="1353"/>
    </location>
</feature>
<keyword evidence="7" id="KW-0963">Cytoplasm</keyword>
<comment type="cofactor">
    <cofactor evidence="1">
        <name>FAD</name>
        <dbReference type="ChEBI" id="CHEBI:57692"/>
    </cofactor>
</comment>
<dbReference type="GO" id="GO:0005856">
    <property type="term" value="C:cytoskeleton"/>
    <property type="evidence" value="ECO:0007669"/>
    <property type="project" value="UniProtKB-SubCell"/>
</dbReference>
<evidence type="ECO:0000256" key="14">
    <source>
        <dbReference type="ARBA" id="ARBA00023033"/>
    </source>
</evidence>
<dbReference type="SUPFAM" id="SSF51905">
    <property type="entry name" value="FAD/NAD(P)-binding domain"/>
    <property type="match status" value="1"/>
</dbReference>
<evidence type="ECO:0000256" key="20">
    <source>
        <dbReference type="ARBA" id="ARBA00049522"/>
    </source>
</evidence>
<evidence type="ECO:0000256" key="19">
    <source>
        <dbReference type="ARBA" id="ARBA00023242"/>
    </source>
</evidence>
<dbReference type="PRINTS" id="PR00420">
    <property type="entry name" value="RNGMNOXGNASE"/>
</dbReference>
<dbReference type="InterPro" id="IPR036188">
    <property type="entry name" value="FAD/NAD-bd_sf"/>
</dbReference>